<dbReference type="InterPro" id="IPR035892">
    <property type="entry name" value="C2_domain_sf"/>
</dbReference>
<dbReference type="PROSITE" id="PS50004">
    <property type="entry name" value="C2"/>
    <property type="match status" value="2"/>
</dbReference>
<evidence type="ECO:0000313" key="2">
    <source>
        <dbReference type="EMBL" id="CAG9317918.1"/>
    </source>
</evidence>
<dbReference type="Pfam" id="PF00168">
    <property type="entry name" value="C2"/>
    <property type="match status" value="2"/>
</dbReference>
<dbReference type="InterPro" id="IPR045052">
    <property type="entry name" value="Copine"/>
</dbReference>
<evidence type="ECO:0000259" key="1">
    <source>
        <dbReference type="PROSITE" id="PS50004"/>
    </source>
</evidence>
<dbReference type="SMART" id="SM00239">
    <property type="entry name" value="C2"/>
    <property type="match status" value="2"/>
</dbReference>
<comment type="caution">
    <text evidence="2">The sequence shown here is derived from an EMBL/GenBank/DDBJ whole genome shotgun (WGS) entry which is preliminary data.</text>
</comment>
<sequence>MNKPQSIVKLTLQAKELRIEDPNSKHKTCCKVFTKTDNSEKWEEAGHTELIEFNINPEYKKEFKIQVTYKKSKLIKIILYDFFGNYLQKIGKVAFTLSDLMINGSTTFSIKNYGEIFGKLIVHSEIHHLSEQFKFQIRGENLVNKDPFNFRSPYFKFYRLRKGQENFQIYKSEVIEESLNPAWNQVSFHLYDVCGDNIHTPLKVEVWDSNPMLEDVLMGEGYTSADQLLGKKSITLKKNKKFKGKIEIIRAEVLDQKIRSSF</sequence>
<dbReference type="InterPro" id="IPR000008">
    <property type="entry name" value="C2_dom"/>
</dbReference>
<feature type="domain" description="C2" evidence="1">
    <location>
        <begin position="1"/>
        <end position="110"/>
    </location>
</feature>
<dbReference type="PANTHER" id="PTHR10857:SF106">
    <property type="entry name" value="C2 DOMAIN-CONTAINING PROTEIN"/>
    <property type="match status" value="1"/>
</dbReference>
<evidence type="ECO:0000313" key="3">
    <source>
        <dbReference type="Proteomes" id="UP001162131"/>
    </source>
</evidence>
<dbReference type="SUPFAM" id="SSF49562">
    <property type="entry name" value="C2 domain (Calcium/lipid-binding domain, CaLB)"/>
    <property type="match status" value="2"/>
</dbReference>
<proteinExistence type="predicted"/>
<protein>
    <recommendedName>
        <fullName evidence="1">C2 domain-containing protein</fullName>
    </recommendedName>
</protein>
<dbReference type="EMBL" id="CAJZBQ010000019">
    <property type="protein sequence ID" value="CAG9317918.1"/>
    <property type="molecule type" value="Genomic_DNA"/>
</dbReference>
<reference evidence="2" key="1">
    <citation type="submission" date="2021-09" db="EMBL/GenBank/DDBJ databases">
        <authorList>
            <consortium name="AG Swart"/>
            <person name="Singh M."/>
            <person name="Singh A."/>
            <person name="Seah K."/>
            <person name="Emmerich C."/>
        </authorList>
    </citation>
    <scope>NUCLEOTIDE SEQUENCE</scope>
    <source>
        <strain evidence="2">ATCC30299</strain>
    </source>
</reference>
<dbReference type="GO" id="GO:0005886">
    <property type="term" value="C:plasma membrane"/>
    <property type="evidence" value="ECO:0007669"/>
    <property type="project" value="TreeGrafter"/>
</dbReference>
<gene>
    <name evidence="2" type="ORF">BSTOLATCC_MIC20223</name>
</gene>
<dbReference type="GO" id="GO:0005544">
    <property type="term" value="F:calcium-dependent phospholipid binding"/>
    <property type="evidence" value="ECO:0007669"/>
    <property type="project" value="InterPro"/>
</dbReference>
<dbReference type="AlphaFoldDB" id="A0AAU9IW27"/>
<accession>A0AAU9IW27</accession>
<feature type="domain" description="C2" evidence="1">
    <location>
        <begin position="112"/>
        <end position="238"/>
    </location>
</feature>
<dbReference type="Gene3D" id="2.60.40.150">
    <property type="entry name" value="C2 domain"/>
    <property type="match status" value="2"/>
</dbReference>
<dbReference type="Proteomes" id="UP001162131">
    <property type="component" value="Unassembled WGS sequence"/>
</dbReference>
<dbReference type="PANTHER" id="PTHR10857">
    <property type="entry name" value="COPINE"/>
    <property type="match status" value="1"/>
</dbReference>
<keyword evidence="3" id="KW-1185">Reference proteome</keyword>
<name>A0AAU9IW27_9CILI</name>
<dbReference type="GO" id="GO:0071277">
    <property type="term" value="P:cellular response to calcium ion"/>
    <property type="evidence" value="ECO:0007669"/>
    <property type="project" value="TreeGrafter"/>
</dbReference>
<organism evidence="2 3">
    <name type="scientific">Blepharisma stoltei</name>
    <dbReference type="NCBI Taxonomy" id="1481888"/>
    <lineage>
        <taxon>Eukaryota</taxon>
        <taxon>Sar</taxon>
        <taxon>Alveolata</taxon>
        <taxon>Ciliophora</taxon>
        <taxon>Postciliodesmatophora</taxon>
        <taxon>Heterotrichea</taxon>
        <taxon>Heterotrichida</taxon>
        <taxon>Blepharismidae</taxon>
        <taxon>Blepharisma</taxon>
    </lineage>
</organism>